<dbReference type="EMBL" id="QXGB01000274">
    <property type="protein sequence ID" value="KAE9221577.1"/>
    <property type="molecule type" value="Genomic_DNA"/>
</dbReference>
<evidence type="ECO:0000256" key="3">
    <source>
        <dbReference type="ARBA" id="ARBA00022801"/>
    </source>
</evidence>
<comment type="similarity">
    <text evidence="1">Belongs to the peptidase C48 family.</text>
</comment>
<keyword evidence="6" id="KW-1185">Reference proteome</keyword>
<dbReference type="InterPro" id="IPR003653">
    <property type="entry name" value="Peptidase_C48_C"/>
</dbReference>
<evidence type="ECO:0000256" key="2">
    <source>
        <dbReference type="ARBA" id="ARBA00022670"/>
    </source>
</evidence>
<dbReference type="Gene3D" id="3.40.395.10">
    <property type="entry name" value="Adenoviral Proteinase, Chain A"/>
    <property type="match status" value="1"/>
</dbReference>
<dbReference type="Proteomes" id="UP000433483">
    <property type="component" value="Unassembled WGS sequence"/>
</dbReference>
<organism evidence="5 6">
    <name type="scientific">Phytophthora fragariae</name>
    <dbReference type="NCBI Taxonomy" id="53985"/>
    <lineage>
        <taxon>Eukaryota</taxon>
        <taxon>Sar</taxon>
        <taxon>Stramenopiles</taxon>
        <taxon>Oomycota</taxon>
        <taxon>Peronosporomycetes</taxon>
        <taxon>Peronosporales</taxon>
        <taxon>Peronosporaceae</taxon>
        <taxon>Phytophthora</taxon>
    </lineage>
</organism>
<dbReference type="AlphaFoldDB" id="A0A6A3YM65"/>
<dbReference type="SUPFAM" id="SSF54001">
    <property type="entry name" value="Cysteine proteinases"/>
    <property type="match status" value="1"/>
</dbReference>
<evidence type="ECO:0000256" key="1">
    <source>
        <dbReference type="ARBA" id="ARBA00005234"/>
    </source>
</evidence>
<reference evidence="5 6" key="1">
    <citation type="submission" date="2018-08" db="EMBL/GenBank/DDBJ databases">
        <title>Genomic investigation of the strawberry pathogen Phytophthora fragariae indicates pathogenicity is determined by transcriptional variation in three key races.</title>
        <authorList>
            <person name="Adams T.M."/>
            <person name="Armitage A.D."/>
            <person name="Sobczyk M.K."/>
            <person name="Bates H.J."/>
            <person name="Dunwell J.M."/>
            <person name="Nellist C.F."/>
            <person name="Harrison R.J."/>
        </authorList>
    </citation>
    <scope>NUCLEOTIDE SEQUENCE [LARGE SCALE GENOMIC DNA]</scope>
    <source>
        <strain evidence="5 6">NOV-27</strain>
    </source>
</reference>
<evidence type="ECO:0000259" key="4">
    <source>
        <dbReference type="Pfam" id="PF02902"/>
    </source>
</evidence>
<proteinExistence type="inferred from homology"/>
<dbReference type="InterPro" id="IPR038765">
    <property type="entry name" value="Papain-like_cys_pep_sf"/>
</dbReference>
<dbReference type="OrthoDB" id="144684at2759"/>
<feature type="domain" description="Ubiquitin-like protease family profile" evidence="4">
    <location>
        <begin position="65"/>
        <end position="152"/>
    </location>
</feature>
<name>A0A6A3YM65_9STRA</name>
<dbReference type="Pfam" id="PF02902">
    <property type="entry name" value="Peptidase_C48"/>
    <property type="match status" value="1"/>
</dbReference>
<evidence type="ECO:0000313" key="5">
    <source>
        <dbReference type="EMBL" id="KAE9221577.1"/>
    </source>
</evidence>
<sequence>MAEAKRKLRQLGVPKGTLLGWKKALWSLLDDPAAVEAMDGENAYRRDQNAKENPEELTGNFNWAAHQFVLPPISGSDHYSFAVIENPLRPAETICYRIDSLRGFHDSNLIFAALKWLLAREYRRLNGECTSTEPRSFAYTTSPRQQNSSDCAGKMDALTSGSFNVTKAARSPTAVLEQLEKAKQEVHVVE</sequence>
<accession>A0A6A3YM65</accession>
<protein>
    <recommendedName>
        <fullName evidence="4">Ubiquitin-like protease family profile domain-containing protein</fullName>
    </recommendedName>
</protein>
<gene>
    <name evidence="5" type="ORF">PF005_g7048</name>
</gene>
<keyword evidence="2" id="KW-0645">Protease</keyword>
<comment type="caution">
    <text evidence="5">The sequence shown here is derived from an EMBL/GenBank/DDBJ whole genome shotgun (WGS) entry which is preliminary data.</text>
</comment>
<dbReference type="GO" id="GO:0008234">
    <property type="term" value="F:cysteine-type peptidase activity"/>
    <property type="evidence" value="ECO:0007669"/>
    <property type="project" value="InterPro"/>
</dbReference>
<dbReference type="GO" id="GO:0006508">
    <property type="term" value="P:proteolysis"/>
    <property type="evidence" value="ECO:0007669"/>
    <property type="project" value="UniProtKB-KW"/>
</dbReference>
<evidence type="ECO:0000313" key="6">
    <source>
        <dbReference type="Proteomes" id="UP000433483"/>
    </source>
</evidence>
<keyword evidence="3" id="KW-0378">Hydrolase</keyword>